<evidence type="ECO:0000256" key="5">
    <source>
        <dbReference type="ARBA" id="ARBA00023018"/>
    </source>
</evidence>
<dbReference type="Proteomes" id="UP000549394">
    <property type="component" value="Unassembled WGS sequence"/>
</dbReference>
<comment type="similarity">
    <text evidence="14">Belongs to the ligand-gated ion channel (TC 1.A.9) family.</text>
</comment>
<dbReference type="Gene3D" id="2.70.170.10">
    <property type="entry name" value="Neurotransmitter-gated ion-channel ligand-binding domain"/>
    <property type="match status" value="1"/>
</dbReference>
<evidence type="ECO:0000256" key="3">
    <source>
        <dbReference type="ARBA" id="ARBA00022692"/>
    </source>
</evidence>
<evidence type="ECO:0000256" key="4">
    <source>
        <dbReference type="ARBA" id="ARBA00022989"/>
    </source>
</evidence>
<evidence type="ECO:0000256" key="11">
    <source>
        <dbReference type="ARBA" id="ARBA00023286"/>
    </source>
</evidence>
<dbReference type="Pfam" id="PF02931">
    <property type="entry name" value="Neur_chan_LBD"/>
    <property type="match status" value="1"/>
</dbReference>
<keyword evidence="7 14" id="KW-0472">Membrane</keyword>
<feature type="transmembrane region" description="Helical" evidence="14">
    <location>
        <begin position="237"/>
        <end position="261"/>
    </location>
</feature>
<dbReference type="FunFam" id="2.70.170.10:FF:000005">
    <property type="entry name" value="Neuronal nicotinic acetylcholine receptor alpha4 subunit"/>
    <property type="match status" value="1"/>
</dbReference>
<feature type="domain" description="Neurotransmitter-gated ion-channel transmembrane" evidence="17">
    <location>
        <begin position="243"/>
        <end position="516"/>
    </location>
</feature>
<dbReference type="Gene3D" id="1.20.58.390">
    <property type="entry name" value="Neurotransmitter-gated ion-channel transmembrane domain"/>
    <property type="match status" value="2"/>
</dbReference>
<evidence type="ECO:0000256" key="6">
    <source>
        <dbReference type="ARBA" id="ARBA00023065"/>
    </source>
</evidence>
<keyword evidence="9" id="KW-0675">Receptor</keyword>
<evidence type="ECO:0000313" key="19">
    <source>
        <dbReference type="Proteomes" id="UP000549394"/>
    </source>
</evidence>
<name>A0A7I8VPY2_9ANNE</name>
<keyword evidence="11" id="KW-1071">Ligand-gated ion channel</keyword>
<keyword evidence="15" id="KW-0175">Coiled coil</keyword>
<feature type="transmembrane region" description="Helical" evidence="14">
    <location>
        <begin position="298"/>
        <end position="321"/>
    </location>
</feature>
<dbReference type="Pfam" id="PF02932">
    <property type="entry name" value="Neur_chan_memb"/>
    <property type="match status" value="1"/>
</dbReference>
<keyword evidence="5" id="KW-0770">Synapse</keyword>
<proteinExistence type="inferred from homology"/>
<dbReference type="InterPro" id="IPR006202">
    <property type="entry name" value="Neur_chan_lig-bd"/>
</dbReference>
<evidence type="ECO:0000256" key="15">
    <source>
        <dbReference type="SAM" id="Coils"/>
    </source>
</evidence>
<evidence type="ECO:0000313" key="18">
    <source>
        <dbReference type="EMBL" id="CAD5117805.1"/>
    </source>
</evidence>
<comment type="caution">
    <text evidence="18">The sequence shown here is derived from an EMBL/GenBank/DDBJ whole genome shotgun (WGS) entry which is preliminary data.</text>
</comment>
<dbReference type="NCBIfam" id="TIGR00860">
    <property type="entry name" value="LIC"/>
    <property type="match status" value="1"/>
</dbReference>
<evidence type="ECO:0000256" key="12">
    <source>
        <dbReference type="ARBA" id="ARBA00023303"/>
    </source>
</evidence>
<keyword evidence="1 14" id="KW-0813">Transport</keyword>
<dbReference type="AlphaFoldDB" id="A0A7I8VPY2"/>
<dbReference type="PRINTS" id="PR00254">
    <property type="entry name" value="NICOTINICR"/>
</dbReference>
<keyword evidence="14" id="KW-0732">Signal</keyword>
<keyword evidence="4 14" id="KW-1133">Transmembrane helix</keyword>
<keyword evidence="6 14" id="KW-0406">Ion transport</keyword>
<dbReference type="GO" id="GO:0022848">
    <property type="term" value="F:acetylcholine-gated monoatomic cation-selective channel activity"/>
    <property type="evidence" value="ECO:0007669"/>
    <property type="project" value="InterPro"/>
</dbReference>
<keyword evidence="8" id="KW-1015">Disulfide bond</keyword>
<protein>
    <submittedName>
        <fullName evidence="18">DgyrCDS6556</fullName>
    </submittedName>
</protein>
<organism evidence="18 19">
    <name type="scientific">Dimorphilus gyrociliatus</name>
    <dbReference type="NCBI Taxonomy" id="2664684"/>
    <lineage>
        <taxon>Eukaryota</taxon>
        <taxon>Metazoa</taxon>
        <taxon>Spiralia</taxon>
        <taxon>Lophotrochozoa</taxon>
        <taxon>Annelida</taxon>
        <taxon>Polychaeta</taxon>
        <taxon>Polychaeta incertae sedis</taxon>
        <taxon>Dinophilidae</taxon>
        <taxon>Dimorphilus</taxon>
    </lineage>
</organism>
<comment type="caution">
    <text evidence="14">Lacks conserved residue(s) required for the propagation of feature annotation.</text>
</comment>
<dbReference type="PANTHER" id="PTHR18945">
    <property type="entry name" value="NEUROTRANSMITTER GATED ION CHANNEL"/>
    <property type="match status" value="1"/>
</dbReference>
<dbReference type="InterPro" id="IPR036734">
    <property type="entry name" value="Neur_chan_lig-bd_sf"/>
</dbReference>
<dbReference type="InterPro" id="IPR006201">
    <property type="entry name" value="Neur_channel"/>
</dbReference>
<evidence type="ECO:0000259" key="17">
    <source>
        <dbReference type="Pfam" id="PF02932"/>
    </source>
</evidence>
<dbReference type="GO" id="GO:0004888">
    <property type="term" value="F:transmembrane signaling receptor activity"/>
    <property type="evidence" value="ECO:0007669"/>
    <property type="project" value="InterPro"/>
</dbReference>
<feature type="signal peptide" evidence="14">
    <location>
        <begin position="1"/>
        <end position="25"/>
    </location>
</feature>
<keyword evidence="12 14" id="KW-0407">Ion channel</keyword>
<reference evidence="18 19" key="1">
    <citation type="submission" date="2020-08" db="EMBL/GenBank/DDBJ databases">
        <authorList>
            <person name="Hejnol A."/>
        </authorList>
    </citation>
    <scope>NUCLEOTIDE SEQUENCE [LARGE SCALE GENOMIC DNA]</scope>
</reference>
<keyword evidence="19" id="KW-1185">Reference proteome</keyword>
<feature type="transmembrane region" description="Helical" evidence="14">
    <location>
        <begin position="500"/>
        <end position="520"/>
    </location>
</feature>
<evidence type="ECO:0000256" key="13">
    <source>
        <dbReference type="ARBA" id="ARBA00034099"/>
    </source>
</evidence>
<accession>A0A7I8VPY2</accession>
<dbReference type="SUPFAM" id="SSF90112">
    <property type="entry name" value="Neurotransmitter-gated ion-channel transmembrane pore"/>
    <property type="match status" value="1"/>
</dbReference>
<evidence type="ECO:0000259" key="16">
    <source>
        <dbReference type="Pfam" id="PF02931"/>
    </source>
</evidence>
<dbReference type="InterPro" id="IPR036719">
    <property type="entry name" value="Neuro-gated_channel_TM_sf"/>
</dbReference>
<keyword evidence="10" id="KW-0325">Glycoprotein</keyword>
<comment type="subcellular location">
    <subcellularLocation>
        <location evidence="13">Synaptic cell membrane</location>
        <topology evidence="13">Multi-pass membrane protein</topology>
    </subcellularLocation>
</comment>
<feature type="coiled-coil region" evidence="15">
    <location>
        <begin position="452"/>
        <end position="483"/>
    </location>
</feature>
<dbReference type="GO" id="GO:0045211">
    <property type="term" value="C:postsynaptic membrane"/>
    <property type="evidence" value="ECO:0007669"/>
    <property type="project" value="InterPro"/>
</dbReference>
<sequence>MDNSLNLLWRILLVFVLTASNGSNGDEMEYKLMRDLFRNYDRRIRPSKNASDPLNVTFGLSLAQIIDVDEKNQIITTNSWLNQNWIDNKLTWNPNDYGGIKVIRIPYDAIWRPDILLYNNADVSAQKSSISTNVIVDHFGNVTWLSMVIFKSSCAINVKYFPFDEQNCSMLFSSWTYDGFQVNLMKVGDDGDESNYIRNSEWTLVKLHAKRNVVKYSCCEEPYPDVTYKIQMRRKPLFYVFNMIMPCMLITLVALLGFYIPSDSGEKVTMGITTLLSMTVFLMLVTESMPPTSDVLPLIGMYYGITIAIVSLATAMTVLTLNIHHKGIRGREVPNIIKKIFFSVFARLLCIQLETPEKYVESDILQYPAESNVDDCSGRSSYIKLKRSNQGCSMVDNNMSMTRMSVLDFVPQRQTITRDTFDADRLPENGGVSPRFLRRLRQTPQNSSPQSLDNLERQFMRVLQKVQQTIEKNEIRLAEQDRRDIIKLEWQQVALVVDRILLYIFVFLTIGVTLCIMFQAPLSLDWL</sequence>
<dbReference type="FunFam" id="1.20.58.390:FF:000073">
    <property type="entry name" value="Neuronal acetylcholine receptor subunit alpha-9-II"/>
    <property type="match status" value="1"/>
</dbReference>
<evidence type="ECO:0000256" key="2">
    <source>
        <dbReference type="ARBA" id="ARBA00022475"/>
    </source>
</evidence>
<dbReference type="CDD" id="cd18997">
    <property type="entry name" value="LGIC_ECD_nAChR"/>
    <property type="match status" value="1"/>
</dbReference>
<dbReference type="CDD" id="cd19051">
    <property type="entry name" value="LGIC_TM_cation"/>
    <property type="match status" value="1"/>
</dbReference>
<keyword evidence="2" id="KW-1003">Cell membrane</keyword>
<dbReference type="SUPFAM" id="SSF63712">
    <property type="entry name" value="Nicotinic receptor ligand binding domain-like"/>
    <property type="match status" value="1"/>
</dbReference>
<dbReference type="PROSITE" id="PS00236">
    <property type="entry name" value="NEUROTR_ION_CHANNEL"/>
    <property type="match status" value="1"/>
</dbReference>
<dbReference type="EMBL" id="CAJFCJ010000007">
    <property type="protein sequence ID" value="CAD5117805.1"/>
    <property type="molecule type" value="Genomic_DNA"/>
</dbReference>
<gene>
    <name evidence="18" type="ORF">DGYR_LOCUS6291</name>
</gene>
<evidence type="ECO:0000256" key="1">
    <source>
        <dbReference type="ARBA" id="ARBA00022448"/>
    </source>
</evidence>
<keyword evidence="3 14" id="KW-0812">Transmembrane</keyword>
<dbReference type="OrthoDB" id="5975154at2759"/>
<evidence type="ECO:0000256" key="8">
    <source>
        <dbReference type="ARBA" id="ARBA00023157"/>
    </source>
</evidence>
<dbReference type="InterPro" id="IPR018000">
    <property type="entry name" value="Neurotransmitter_ion_chnl_CS"/>
</dbReference>
<dbReference type="InterPro" id="IPR006029">
    <property type="entry name" value="Neurotrans-gated_channel_TM"/>
</dbReference>
<dbReference type="InterPro" id="IPR002394">
    <property type="entry name" value="Nicotinic_acetylcholine_rcpt"/>
</dbReference>
<feature type="domain" description="Neurotransmitter-gated ion-channel ligand-binding" evidence="16">
    <location>
        <begin position="30"/>
        <end position="236"/>
    </location>
</feature>
<evidence type="ECO:0000256" key="10">
    <source>
        <dbReference type="ARBA" id="ARBA00023180"/>
    </source>
</evidence>
<dbReference type="InterPro" id="IPR038050">
    <property type="entry name" value="Neuro_actylchol_rec"/>
</dbReference>
<evidence type="ECO:0000256" key="9">
    <source>
        <dbReference type="ARBA" id="ARBA00023170"/>
    </source>
</evidence>
<evidence type="ECO:0000256" key="14">
    <source>
        <dbReference type="RuleBase" id="RU000687"/>
    </source>
</evidence>
<evidence type="ECO:0000256" key="7">
    <source>
        <dbReference type="ARBA" id="ARBA00023136"/>
    </source>
</evidence>
<feature type="chain" id="PRO_5029949722" evidence="14">
    <location>
        <begin position="26"/>
        <end position="527"/>
    </location>
</feature>
<dbReference type="PRINTS" id="PR00252">
    <property type="entry name" value="NRIONCHANNEL"/>
</dbReference>